<reference evidence="1 2" key="1">
    <citation type="journal article" date="2018" name="Front. Plant Sci.">
        <title>Red Clover (Trifolium pratense) and Zigzag Clover (T. medium) - A Picture of Genomic Similarities and Differences.</title>
        <authorList>
            <person name="Dluhosova J."/>
            <person name="Istvanek J."/>
            <person name="Nedelnik J."/>
            <person name="Repkova J."/>
        </authorList>
    </citation>
    <scope>NUCLEOTIDE SEQUENCE [LARGE SCALE GENOMIC DNA]</scope>
    <source>
        <strain evidence="2">cv. 10/8</strain>
        <tissue evidence="1">Leaf</tissue>
    </source>
</reference>
<evidence type="ECO:0000313" key="1">
    <source>
        <dbReference type="EMBL" id="MCI45277.1"/>
    </source>
</evidence>
<dbReference type="AlphaFoldDB" id="A0A392SA35"/>
<comment type="caution">
    <text evidence="1">The sequence shown here is derived from an EMBL/GenBank/DDBJ whole genome shotgun (WGS) entry which is preliminary data.</text>
</comment>
<evidence type="ECO:0000313" key="2">
    <source>
        <dbReference type="Proteomes" id="UP000265520"/>
    </source>
</evidence>
<sequence length="43" mass="4621">IPSGTVAPPSHGGYILKMTDLDEEGEKAANLILERREGRATKV</sequence>
<dbReference type="EMBL" id="LXQA010341966">
    <property type="protein sequence ID" value="MCI45277.1"/>
    <property type="molecule type" value="Genomic_DNA"/>
</dbReference>
<name>A0A392SA35_9FABA</name>
<feature type="non-terminal residue" evidence="1">
    <location>
        <position position="1"/>
    </location>
</feature>
<dbReference type="Proteomes" id="UP000265520">
    <property type="component" value="Unassembled WGS sequence"/>
</dbReference>
<organism evidence="1 2">
    <name type="scientific">Trifolium medium</name>
    <dbReference type="NCBI Taxonomy" id="97028"/>
    <lineage>
        <taxon>Eukaryota</taxon>
        <taxon>Viridiplantae</taxon>
        <taxon>Streptophyta</taxon>
        <taxon>Embryophyta</taxon>
        <taxon>Tracheophyta</taxon>
        <taxon>Spermatophyta</taxon>
        <taxon>Magnoliopsida</taxon>
        <taxon>eudicotyledons</taxon>
        <taxon>Gunneridae</taxon>
        <taxon>Pentapetalae</taxon>
        <taxon>rosids</taxon>
        <taxon>fabids</taxon>
        <taxon>Fabales</taxon>
        <taxon>Fabaceae</taxon>
        <taxon>Papilionoideae</taxon>
        <taxon>50 kb inversion clade</taxon>
        <taxon>NPAAA clade</taxon>
        <taxon>Hologalegina</taxon>
        <taxon>IRL clade</taxon>
        <taxon>Trifolieae</taxon>
        <taxon>Trifolium</taxon>
    </lineage>
</organism>
<accession>A0A392SA35</accession>
<proteinExistence type="predicted"/>
<protein>
    <submittedName>
        <fullName evidence="1">Uncharacterized protein</fullName>
    </submittedName>
</protein>
<keyword evidence="2" id="KW-1185">Reference proteome</keyword>